<dbReference type="AlphaFoldDB" id="A0A2P8D5T1"/>
<accession>A0A2P8D5T1</accession>
<gene>
    <name evidence="1" type="ORF">B0I18_103157</name>
</gene>
<dbReference type="EMBL" id="PYGD01000003">
    <property type="protein sequence ID" value="PSK92580.1"/>
    <property type="molecule type" value="Genomic_DNA"/>
</dbReference>
<keyword evidence="2" id="KW-1185">Reference proteome</keyword>
<name>A0A2P8D5T1_9BACT</name>
<dbReference type="Proteomes" id="UP000240572">
    <property type="component" value="Unassembled WGS sequence"/>
</dbReference>
<reference evidence="1 2" key="1">
    <citation type="submission" date="2018-03" db="EMBL/GenBank/DDBJ databases">
        <title>Genomic Encyclopedia of Type Strains, Phase III (KMG-III): the genomes of soil and plant-associated and newly described type strains.</title>
        <authorList>
            <person name="Whitman W."/>
        </authorList>
    </citation>
    <scope>NUCLEOTIDE SEQUENCE [LARGE SCALE GENOMIC DNA]</scope>
    <source>
        <strain evidence="1 2">CGMCC 1.12700</strain>
    </source>
</reference>
<sequence length="240" mass="26903">MSLKSYQLALAAIVASPQKGKAYAADPALLEAEFELTPAERDRLLYMLQQKGMRINYMLYQTNRMTPLSIFMPYTFKVLRPQLLGIVQQFWKVYPKTAFQFKEEIVLFSDFLKEKIDRDGLDAPFLRDVIRLEDGLNDIRFGMQPPAAPGIFSLHPAVRVLRTTVDPQLLAEAMVTYDHTAAAPLIPPAGGPFLMRYITRLELFPVTAALAAALEQGNLPEESMPQDLVDQGLVLCGALQ</sequence>
<dbReference type="RefSeq" id="WP_106522767.1">
    <property type="nucleotide sequence ID" value="NZ_PYGD01000003.1"/>
</dbReference>
<protein>
    <submittedName>
        <fullName evidence="1">Uncharacterized protein</fullName>
    </submittedName>
</protein>
<comment type="caution">
    <text evidence="1">The sequence shown here is derived from an EMBL/GenBank/DDBJ whole genome shotgun (WGS) entry which is preliminary data.</text>
</comment>
<evidence type="ECO:0000313" key="2">
    <source>
        <dbReference type="Proteomes" id="UP000240572"/>
    </source>
</evidence>
<evidence type="ECO:0000313" key="1">
    <source>
        <dbReference type="EMBL" id="PSK92580.1"/>
    </source>
</evidence>
<organism evidence="1 2">
    <name type="scientific">Taibaiella chishuiensis</name>
    <dbReference type="NCBI Taxonomy" id="1434707"/>
    <lineage>
        <taxon>Bacteria</taxon>
        <taxon>Pseudomonadati</taxon>
        <taxon>Bacteroidota</taxon>
        <taxon>Chitinophagia</taxon>
        <taxon>Chitinophagales</taxon>
        <taxon>Chitinophagaceae</taxon>
        <taxon>Taibaiella</taxon>
    </lineage>
</organism>
<proteinExistence type="predicted"/>
<dbReference type="OrthoDB" id="8481909at2"/>